<sequence length="304" mass="31589">SLALQMVLAVLIHYSRAGKVVPLYWQIFIDLGESVGPAHSSAAASTVVAAGEVEVDDDESRHQANDDSASSATAAAGADSDNFGGGAGNDAASRIDTGSVVSFGSQSTALSAATTGASTAAGHIGRSSASRIPRRCPLLSLAKRVDAEWQLVRASQALASASANNQGAQHAEAEDLRRLAADSMPDFCRGVCPAVAGMNRRLPTELETGNAVWLAAASLCLTLVCSPEENVSLAGHCLLSLAKRLHSLTRFLLQPMQLIYRAETVRLTVNGALTANGVALPYCTSRANKARDRLAEIGAKSCKF</sequence>
<protein>
    <submittedName>
        <fullName evidence="3">Uncharacterized protein</fullName>
    </submittedName>
</protein>
<feature type="non-terminal residue" evidence="3">
    <location>
        <position position="1"/>
    </location>
</feature>
<organism evidence="3 4">
    <name type="scientific">Macrostomum lignano</name>
    <dbReference type="NCBI Taxonomy" id="282301"/>
    <lineage>
        <taxon>Eukaryota</taxon>
        <taxon>Metazoa</taxon>
        <taxon>Spiralia</taxon>
        <taxon>Lophotrochozoa</taxon>
        <taxon>Platyhelminthes</taxon>
        <taxon>Rhabditophora</taxon>
        <taxon>Macrostomorpha</taxon>
        <taxon>Macrostomida</taxon>
        <taxon>Macrostomidae</taxon>
        <taxon>Macrostomum</taxon>
    </lineage>
</organism>
<dbReference type="EMBL" id="NIVC01000093">
    <property type="protein sequence ID" value="PAA91216.1"/>
    <property type="molecule type" value="Genomic_DNA"/>
</dbReference>
<dbReference type="AlphaFoldDB" id="A0A267GYW1"/>
<feature type="compositionally biased region" description="Low complexity" evidence="1">
    <location>
        <begin position="66"/>
        <end position="82"/>
    </location>
</feature>
<feature type="signal peptide" evidence="2">
    <location>
        <begin position="1"/>
        <end position="17"/>
    </location>
</feature>
<dbReference type="InterPro" id="IPR029392">
    <property type="entry name" value="AP-5_subunit_s1"/>
</dbReference>
<proteinExistence type="predicted"/>
<evidence type="ECO:0000256" key="2">
    <source>
        <dbReference type="SAM" id="SignalP"/>
    </source>
</evidence>
<evidence type="ECO:0000313" key="4">
    <source>
        <dbReference type="Proteomes" id="UP000215902"/>
    </source>
</evidence>
<feature type="region of interest" description="Disordered" evidence="1">
    <location>
        <begin position="53"/>
        <end position="89"/>
    </location>
</feature>
<dbReference type="Pfam" id="PF15001">
    <property type="entry name" value="AP-5_subunit_s1"/>
    <property type="match status" value="1"/>
</dbReference>
<evidence type="ECO:0000256" key="1">
    <source>
        <dbReference type="SAM" id="MobiDB-lite"/>
    </source>
</evidence>
<reference evidence="3 4" key="1">
    <citation type="submission" date="2017-06" db="EMBL/GenBank/DDBJ databases">
        <title>A platform for efficient transgenesis in Macrostomum lignano, a flatworm model organism for stem cell research.</title>
        <authorList>
            <person name="Berezikov E."/>
        </authorList>
    </citation>
    <scope>NUCLEOTIDE SEQUENCE [LARGE SCALE GENOMIC DNA]</scope>
    <source>
        <strain evidence="3">DV1</strain>
        <tissue evidence="3">Whole organism</tissue>
    </source>
</reference>
<dbReference type="GO" id="GO:0030119">
    <property type="term" value="C:AP-type membrane coat adaptor complex"/>
    <property type="evidence" value="ECO:0007669"/>
    <property type="project" value="InterPro"/>
</dbReference>
<gene>
    <name evidence="3" type="ORF">BOX15_Mlig003050g8</name>
</gene>
<keyword evidence="4" id="KW-1185">Reference proteome</keyword>
<feature type="chain" id="PRO_5012176180" evidence="2">
    <location>
        <begin position="18"/>
        <end position="304"/>
    </location>
</feature>
<evidence type="ECO:0000313" key="3">
    <source>
        <dbReference type="EMBL" id="PAA91216.1"/>
    </source>
</evidence>
<comment type="caution">
    <text evidence="3">The sequence shown here is derived from an EMBL/GenBank/DDBJ whole genome shotgun (WGS) entry which is preliminary data.</text>
</comment>
<dbReference type="Proteomes" id="UP000215902">
    <property type="component" value="Unassembled WGS sequence"/>
</dbReference>
<name>A0A267GYW1_9PLAT</name>
<dbReference type="GO" id="GO:0000724">
    <property type="term" value="P:double-strand break repair via homologous recombination"/>
    <property type="evidence" value="ECO:0007669"/>
    <property type="project" value="InterPro"/>
</dbReference>
<keyword evidence="2" id="KW-0732">Signal</keyword>
<dbReference type="GO" id="GO:0016197">
    <property type="term" value="P:endosomal transport"/>
    <property type="evidence" value="ECO:0007669"/>
    <property type="project" value="InterPro"/>
</dbReference>
<accession>A0A267GYW1</accession>